<gene>
    <name evidence="1" type="ORF">GCM10009843_31290</name>
</gene>
<dbReference type="Proteomes" id="UP001500575">
    <property type="component" value="Unassembled WGS sequence"/>
</dbReference>
<dbReference type="RefSeq" id="WP_344304731.1">
    <property type="nucleotide sequence ID" value="NZ_BAAAQQ010000013.1"/>
</dbReference>
<evidence type="ECO:0000313" key="1">
    <source>
        <dbReference type="EMBL" id="GAA2129548.1"/>
    </source>
</evidence>
<dbReference type="EMBL" id="BAAAQQ010000013">
    <property type="protein sequence ID" value="GAA2129548.1"/>
    <property type="molecule type" value="Genomic_DNA"/>
</dbReference>
<reference evidence="2" key="1">
    <citation type="journal article" date="2019" name="Int. J. Syst. Evol. Microbiol.">
        <title>The Global Catalogue of Microorganisms (GCM) 10K type strain sequencing project: providing services to taxonomists for standard genome sequencing and annotation.</title>
        <authorList>
            <consortium name="The Broad Institute Genomics Platform"/>
            <consortium name="The Broad Institute Genome Sequencing Center for Infectious Disease"/>
            <person name="Wu L."/>
            <person name="Ma J."/>
        </authorList>
    </citation>
    <scope>NUCLEOTIDE SEQUENCE [LARGE SCALE GENOMIC DNA]</scope>
    <source>
        <strain evidence="2">JCM 16021</strain>
    </source>
</reference>
<accession>A0ABP5KA91</accession>
<proteinExistence type="predicted"/>
<keyword evidence="2" id="KW-1185">Reference proteome</keyword>
<name>A0ABP5KA91_9ACTN</name>
<protein>
    <submittedName>
        <fullName evidence="1">Uncharacterized protein</fullName>
    </submittedName>
</protein>
<sequence>MDPRLVAAVETSRRWYDDVCAVHEVPVWCDDRLWVALAAVPAYHSTVKTLTPDVGRDAVLAAMERHPVGGVADSFGTLDLSADGYTLLLDATWLHHEGFDDAVWPEGWSVVREEALLAAWAEAHDYVDVLVPAVLAHGGFRVLARVADGVPVAGAVIHDAGPVAGLSNGWSSRGPVTALDHAELLACPAVLHPGRPVTAYAWGDELDAMLDAGYQPLGAQRVWVRNVIQ</sequence>
<organism evidence="1 2">
    <name type="scientific">Nocardioides bigeumensis</name>
    <dbReference type="NCBI Taxonomy" id="433657"/>
    <lineage>
        <taxon>Bacteria</taxon>
        <taxon>Bacillati</taxon>
        <taxon>Actinomycetota</taxon>
        <taxon>Actinomycetes</taxon>
        <taxon>Propionibacteriales</taxon>
        <taxon>Nocardioidaceae</taxon>
        <taxon>Nocardioides</taxon>
    </lineage>
</organism>
<evidence type="ECO:0000313" key="2">
    <source>
        <dbReference type="Proteomes" id="UP001500575"/>
    </source>
</evidence>
<comment type="caution">
    <text evidence="1">The sequence shown here is derived from an EMBL/GenBank/DDBJ whole genome shotgun (WGS) entry which is preliminary data.</text>
</comment>